<accession>A0A848MIK6</accession>
<evidence type="ECO:0000256" key="1">
    <source>
        <dbReference type="ARBA" id="ARBA00006484"/>
    </source>
</evidence>
<dbReference type="InterPro" id="IPR036291">
    <property type="entry name" value="NAD(P)-bd_dom_sf"/>
</dbReference>
<dbReference type="RefSeq" id="WP_169402724.1">
    <property type="nucleotide sequence ID" value="NZ_JAADJU010000004.1"/>
</dbReference>
<dbReference type="SUPFAM" id="SSF51735">
    <property type="entry name" value="NAD(P)-binding Rossmann-fold domains"/>
    <property type="match status" value="1"/>
</dbReference>
<reference evidence="3 4" key="2">
    <citation type="submission" date="2020-06" db="EMBL/GenBank/DDBJ databases">
        <title>Polyphasic characterization of a Rahnella strain isolated from tree sap.</title>
        <authorList>
            <person name="Kim I.S."/>
        </authorList>
    </citation>
    <scope>NUCLEOTIDE SEQUENCE [LARGE SCALE GENOMIC DNA]</scope>
    <source>
        <strain evidence="3 4">SAP-1</strain>
    </source>
</reference>
<comment type="caution">
    <text evidence="3">The sequence shown here is derived from an EMBL/GenBank/DDBJ whole genome shotgun (WGS) entry which is preliminary data.</text>
</comment>
<dbReference type="AlphaFoldDB" id="A0A848MIK6"/>
<dbReference type="CDD" id="cd05233">
    <property type="entry name" value="SDR_c"/>
    <property type="match status" value="1"/>
</dbReference>
<dbReference type="Pfam" id="PF13561">
    <property type="entry name" value="adh_short_C2"/>
    <property type="match status" value="1"/>
</dbReference>
<dbReference type="Proteomes" id="UP000585363">
    <property type="component" value="Unassembled WGS sequence"/>
</dbReference>
<keyword evidence="2" id="KW-0560">Oxidoreductase</keyword>
<reference evidence="3 4" key="1">
    <citation type="submission" date="2020-01" db="EMBL/GenBank/DDBJ databases">
        <authorList>
            <person name="Lee S.D."/>
        </authorList>
    </citation>
    <scope>NUCLEOTIDE SEQUENCE [LARGE SCALE GENOMIC DNA]</scope>
    <source>
        <strain evidence="3 4">SAP-1</strain>
    </source>
</reference>
<comment type="similarity">
    <text evidence="1">Belongs to the short-chain dehydrogenases/reductases (SDR) family.</text>
</comment>
<evidence type="ECO:0000313" key="4">
    <source>
        <dbReference type="Proteomes" id="UP000585363"/>
    </source>
</evidence>
<sequence>MMTLKNKRILIIGGSSGIGLRVAELAAEQGADLLILGRDAKRLDHAQATLAALTGRVEAVKLDATDIRAFSEFVADLPPIDHMVSMLGGAMGGGLLSADLGEISKNIDAKFQANLQVARIISSKLNTNGSMVFTSGSGGRPHTASGAYVGNMALKALTESLAVELAPRIRVNAVAPTWTPTPFWRDLPTAQRLEIEQRFCELIPLKRVATLDELASGYLFLLQNGFITGQELAIDGGIMLTL</sequence>
<evidence type="ECO:0000313" key="3">
    <source>
        <dbReference type="EMBL" id="NMP27033.1"/>
    </source>
</evidence>
<dbReference type="Gene3D" id="3.40.50.720">
    <property type="entry name" value="NAD(P)-binding Rossmann-like Domain"/>
    <property type="match status" value="1"/>
</dbReference>
<name>A0A848MIK6_9GAMM</name>
<dbReference type="InterPro" id="IPR002347">
    <property type="entry name" value="SDR_fam"/>
</dbReference>
<dbReference type="PANTHER" id="PTHR43477:SF1">
    <property type="entry name" value="DIHYDROANTICAPSIN 7-DEHYDROGENASE"/>
    <property type="match status" value="1"/>
</dbReference>
<protein>
    <submittedName>
        <fullName evidence="3">SDR family oxidoreductase</fullName>
    </submittedName>
</protein>
<organism evidence="3 4">
    <name type="scientific">Rouxiella aceris</name>
    <dbReference type="NCBI Taxonomy" id="2703884"/>
    <lineage>
        <taxon>Bacteria</taxon>
        <taxon>Pseudomonadati</taxon>
        <taxon>Pseudomonadota</taxon>
        <taxon>Gammaproteobacteria</taxon>
        <taxon>Enterobacterales</taxon>
        <taxon>Yersiniaceae</taxon>
        <taxon>Rouxiella</taxon>
    </lineage>
</organism>
<keyword evidence="4" id="KW-1185">Reference proteome</keyword>
<dbReference type="PRINTS" id="PR00081">
    <property type="entry name" value="GDHRDH"/>
</dbReference>
<evidence type="ECO:0000256" key="2">
    <source>
        <dbReference type="ARBA" id="ARBA00023002"/>
    </source>
</evidence>
<dbReference type="GO" id="GO:0016491">
    <property type="term" value="F:oxidoreductase activity"/>
    <property type="evidence" value="ECO:0007669"/>
    <property type="project" value="UniProtKB-KW"/>
</dbReference>
<dbReference type="InterPro" id="IPR051122">
    <property type="entry name" value="SDR_DHRS6-like"/>
</dbReference>
<dbReference type="EMBL" id="JAADJU010000004">
    <property type="protein sequence ID" value="NMP27033.1"/>
    <property type="molecule type" value="Genomic_DNA"/>
</dbReference>
<proteinExistence type="inferred from homology"/>
<gene>
    <name evidence="3" type="ORF">GW590_09170</name>
</gene>
<dbReference type="PANTHER" id="PTHR43477">
    <property type="entry name" value="DIHYDROANTICAPSIN 7-DEHYDROGENASE"/>
    <property type="match status" value="1"/>
</dbReference>